<reference evidence="3" key="1">
    <citation type="submission" date="2020-07" db="EMBL/GenBank/DDBJ databases">
        <title>Genome sequences of bacteria associated with the marine, planktonic diatom Thalassiosira profunda strain ECT2AJA-044.</title>
        <authorList>
            <person name="Gargas C.B."/>
            <person name="Roberts W.R."/>
            <person name="Alverson A.J."/>
        </authorList>
    </citation>
    <scope>NUCLEOTIDE SEQUENCE</scope>
    <source>
        <strain evidence="3">ECT2AJA-044</strain>
    </source>
</reference>
<dbReference type="EC" id="4.2.1.6" evidence="3"/>
<dbReference type="InterPro" id="IPR013341">
    <property type="entry name" value="Mandelate_racemase_N_dom"/>
</dbReference>
<gene>
    <name evidence="3" type="primary">dgoD</name>
    <name evidence="3" type="ORF">HZ995_11665</name>
</gene>
<dbReference type="Pfam" id="PF13378">
    <property type="entry name" value="MR_MLE_C"/>
    <property type="match status" value="1"/>
</dbReference>
<dbReference type="GO" id="GO:0009063">
    <property type="term" value="P:amino acid catabolic process"/>
    <property type="evidence" value="ECO:0007669"/>
    <property type="project" value="InterPro"/>
</dbReference>
<dbReference type="KEGG" id="cact:HZ995_11665"/>
<dbReference type="NCBIfam" id="NF010624">
    <property type="entry name" value="PRK14017.1"/>
    <property type="match status" value="1"/>
</dbReference>
<accession>A0A975I6P5</accession>
<evidence type="ECO:0000259" key="2">
    <source>
        <dbReference type="SMART" id="SM00922"/>
    </source>
</evidence>
<dbReference type="GO" id="GO:0008869">
    <property type="term" value="F:galactonate dehydratase activity"/>
    <property type="evidence" value="ECO:0007669"/>
    <property type="project" value="UniProtKB-EC"/>
</dbReference>
<dbReference type="PANTHER" id="PTHR48080:SF2">
    <property type="entry name" value="D-GALACTONATE DEHYDRATASE"/>
    <property type="match status" value="1"/>
</dbReference>
<dbReference type="PROSITE" id="PS00909">
    <property type="entry name" value="MR_MLE_2"/>
    <property type="match status" value="1"/>
</dbReference>
<feature type="domain" description="Mandelate racemase/muconate lactonizing enzyme C-terminal" evidence="2">
    <location>
        <begin position="127"/>
        <end position="233"/>
    </location>
</feature>
<dbReference type="SMART" id="SM00922">
    <property type="entry name" value="MR_MLE"/>
    <property type="match status" value="1"/>
</dbReference>
<organism evidence="3 4">
    <name type="scientific">Cognatishimia activa</name>
    <dbReference type="NCBI Taxonomy" id="1715691"/>
    <lineage>
        <taxon>Bacteria</taxon>
        <taxon>Pseudomonadati</taxon>
        <taxon>Pseudomonadota</taxon>
        <taxon>Alphaproteobacteria</taxon>
        <taxon>Rhodobacterales</taxon>
        <taxon>Paracoccaceae</taxon>
        <taxon>Cognatishimia</taxon>
    </lineage>
</organism>
<dbReference type="SFLD" id="SFLDS00001">
    <property type="entry name" value="Enolase"/>
    <property type="match status" value="1"/>
</dbReference>
<dbReference type="SFLD" id="SFLDG00179">
    <property type="entry name" value="mandelate_racemase"/>
    <property type="match status" value="1"/>
</dbReference>
<dbReference type="InterPro" id="IPR013342">
    <property type="entry name" value="Mandelate_racemase_C"/>
</dbReference>
<dbReference type="PROSITE" id="PS00908">
    <property type="entry name" value="MR_MLE_1"/>
    <property type="match status" value="1"/>
</dbReference>
<dbReference type="GO" id="GO:0000287">
    <property type="term" value="F:magnesium ion binding"/>
    <property type="evidence" value="ECO:0007669"/>
    <property type="project" value="UniProtKB-ARBA"/>
</dbReference>
<evidence type="ECO:0000313" key="3">
    <source>
        <dbReference type="EMBL" id="QTN35139.1"/>
    </source>
</evidence>
<dbReference type="Proteomes" id="UP000665026">
    <property type="component" value="Chromosome"/>
</dbReference>
<dbReference type="InterPro" id="IPR029065">
    <property type="entry name" value="Enolase_C-like"/>
</dbReference>
<dbReference type="RefSeq" id="WP_209355825.1">
    <property type="nucleotide sequence ID" value="NZ_CP060010.1"/>
</dbReference>
<dbReference type="EMBL" id="CP060010">
    <property type="protein sequence ID" value="QTN35139.1"/>
    <property type="molecule type" value="Genomic_DNA"/>
</dbReference>
<dbReference type="AlphaFoldDB" id="A0A975I6P5"/>
<sequence length="377" mass="42067">MKIKNITTHLLKEWRTMLFVVVETDDGTIGVGESGLTSREYAVAGMIDHLKTLLIGENAFDIEHHWQTMWRSGFHPAGQVLSSAIAAIDIALWDIKGKALGAPVYELLGGRARQKVLSYCHLRGATPEETLASAKEHVAMGWKALRWEPSYGEDMIMRGRWSMDKAIEEFRLLRSELGPEIELAFDAHTKFTPAEAAYFCNAIADQRPMFVEDPLRSEYTDAYRSLRGKTSVPLAAGEQFASKWQFVQMLQDNLMDYCRVDLCIAGGITEGRKIAAMCEAHMVDLAVHNPIGPVSTAACLHLNMASPNVLVQELPKRPGECLDDVIATDQTWEDGWLTCSGKPGLGVEVDIEALTKYPFEPEHLPMLRREDGSFANW</sequence>
<dbReference type="CDD" id="cd03316">
    <property type="entry name" value="MR_like"/>
    <property type="match status" value="1"/>
</dbReference>
<dbReference type="Gene3D" id="3.30.390.10">
    <property type="entry name" value="Enolase-like, N-terminal domain"/>
    <property type="match status" value="1"/>
</dbReference>
<dbReference type="PANTHER" id="PTHR48080">
    <property type="entry name" value="D-GALACTONATE DEHYDRATASE-RELATED"/>
    <property type="match status" value="1"/>
</dbReference>
<evidence type="ECO:0000256" key="1">
    <source>
        <dbReference type="ARBA" id="ARBA00023239"/>
    </source>
</evidence>
<dbReference type="Gene3D" id="3.20.20.120">
    <property type="entry name" value="Enolase-like C-terminal domain"/>
    <property type="match status" value="1"/>
</dbReference>
<name>A0A975I6P5_9RHOB</name>
<dbReference type="Pfam" id="PF02746">
    <property type="entry name" value="MR_MLE_N"/>
    <property type="match status" value="1"/>
</dbReference>
<dbReference type="SUPFAM" id="SSF51604">
    <property type="entry name" value="Enolase C-terminal domain-like"/>
    <property type="match status" value="1"/>
</dbReference>
<proteinExistence type="predicted"/>
<dbReference type="InterPro" id="IPR036849">
    <property type="entry name" value="Enolase-like_C_sf"/>
</dbReference>
<dbReference type="InterPro" id="IPR029017">
    <property type="entry name" value="Enolase-like_N"/>
</dbReference>
<dbReference type="SUPFAM" id="SSF54826">
    <property type="entry name" value="Enolase N-terminal domain-like"/>
    <property type="match status" value="1"/>
</dbReference>
<evidence type="ECO:0000313" key="4">
    <source>
        <dbReference type="Proteomes" id="UP000665026"/>
    </source>
</evidence>
<protein>
    <submittedName>
        <fullName evidence="3">Galactonate dehydratase</fullName>
        <ecNumber evidence="3">4.2.1.6</ecNumber>
    </submittedName>
</protein>
<dbReference type="InterPro" id="IPR034593">
    <property type="entry name" value="DgoD-like"/>
</dbReference>
<keyword evidence="1 3" id="KW-0456">Lyase</keyword>
<dbReference type="InterPro" id="IPR018110">
    <property type="entry name" value="Mandel_Rmase/mucon_lact_enz_CS"/>
</dbReference>